<comment type="function">
    <text evidence="5">Methylates the class 1 translation termination release factors RF1/PrfA and RF2/PrfB on the glutamine residue of the universally conserved GGQ motif.</text>
</comment>
<dbReference type="FunFam" id="3.40.50.150:FF:000053">
    <property type="entry name" value="Release factor glutamine methyltransferase"/>
    <property type="match status" value="1"/>
</dbReference>
<dbReference type="Gene3D" id="3.40.50.150">
    <property type="entry name" value="Vaccinia Virus protein VP39"/>
    <property type="match status" value="1"/>
</dbReference>
<proteinExistence type="inferred from homology"/>
<dbReference type="NCBIfam" id="TIGR00536">
    <property type="entry name" value="hemK_fam"/>
    <property type="match status" value="1"/>
</dbReference>
<feature type="binding site" evidence="5">
    <location>
        <begin position="182"/>
        <end position="185"/>
    </location>
    <ligand>
        <name>substrate</name>
    </ligand>
</feature>
<feature type="binding site" evidence="5">
    <location>
        <begin position="112"/>
        <end position="116"/>
    </location>
    <ligand>
        <name>S-adenosyl-L-methionine</name>
        <dbReference type="ChEBI" id="CHEBI:59789"/>
    </ligand>
</feature>
<organism evidence="8">
    <name type="scientific">Kingella negevensis</name>
    <dbReference type="NCBI Taxonomy" id="1522312"/>
    <lineage>
        <taxon>Bacteria</taxon>
        <taxon>Pseudomonadati</taxon>
        <taxon>Pseudomonadota</taxon>
        <taxon>Betaproteobacteria</taxon>
        <taxon>Neisseriales</taxon>
        <taxon>Neisseriaceae</taxon>
        <taxon>Kingella</taxon>
    </lineage>
</organism>
<feature type="binding site" evidence="5">
    <location>
        <position position="135"/>
    </location>
    <ligand>
        <name>S-adenosyl-L-methionine</name>
        <dbReference type="ChEBI" id="CHEBI:59789"/>
    </ligand>
</feature>
<dbReference type="NCBIfam" id="TIGR03534">
    <property type="entry name" value="RF_mod_PrmC"/>
    <property type="match status" value="1"/>
</dbReference>
<evidence type="ECO:0000259" key="7">
    <source>
        <dbReference type="Pfam" id="PF17827"/>
    </source>
</evidence>
<dbReference type="InterPro" id="IPR040758">
    <property type="entry name" value="PrmC_N"/>
</dbReference>
<evidence type="ECO:0000313" key="10">
    <source>
        <dbReference type="Proteomes" id="UP000215450"/>
    </source>
</evidence>
<accession>A0A238HH11</accession>
<evidence type="ECO:0000256" key="4">
    <source>
        <dbReference type="ARBA" id="ARBA00048391"/>
    </source>
</evidence>
<evidence type="ECO:0000313" key="8">
    <source>
        <dbReference type="EMBL" id="SMQ12744.1"/>
    </source>
</evidence>
<dbReference type="AlphaFoldDB" id="A0A238HH11"/>
<dbReference type="Gene3D" id="1.10.8.10">
    <property type="entry name" value="DNA helicase RuvA subunit, C-terminal domain"/>
    <property type="match status" value="1"/>
</dbReference>
<dbReference type="GO" id="GO:0003676">
    <property type="term" value="F:nucleic acid binding"/>
    <property type="evidence" value="ECO:0007669"/>
    <property type="project" value="InterPro"/>
</dbReference>
<dbReference type="PROSITE" id="PS00092">
    <property type="entry name" value="N6_MTASE"/>
    <property type="match status" value="1"/>
</dbReference>
<reference evidence="8" key="1">
    <citation type="submission" date="2017-05" db="EMBL/GenBank/DDBJ databases">
        <authorList>
            <person name="Song R."/>
            <person name="Chenine A.L."/>
            <person name="Ruprecht R.M."/>
        </authorList>
    </citation>
    <scope>NUCLEOTIDE SEQUENCE</scope>
    <source>
        <strain evidence="8">Kingella_eburonensis</strain>
    </source>
</reference>
<sequence>MQPETIAQWLSGCKITRLEARLLLQYITGYTHAQLITRDNDTLPEAQKIALDQLAQRREQGEPIAYLLGTREFYGRTFQVSPAVLIPRPETEHLLEAALFRLPENGILWDMGTGSGIIAVSSALERPSATVYASDISEDALQIAQQNAAALQAKVQFAQGSWCEAATVFRLPENSVDVIASNPPYIEQHDEHLQQGDLRFEPSHALTDFADGLSHIRTIAAQTPRYLRHGGYLLLEHGYDQGAAVRQILQENGFTDVQTLPDLAGLDRVTLGQNAA</sequence>
<dbReference type="Pfam" id="PF17827">
    <property type="entry name" value="PrmC_N"/>
    <property type="match status" value="1"/>
</dbReference>
<dbReference type="GO" id="GO:0102559">
    <property type="term" value="F:peptide chain release factor N(5)-glutamine methyltransferase activity"/>
    <property type="evidence" value="ECO:0007669"/>
    <property type="project" value="UniProtKB-EC"/>
</dbReference>
<keyword evidence="10" id="KW-1185">Reference proteome</keyword>
<dbReference type="InterPro" id="IPR002052">
    <property type="entry name" value="DNA_methylase_N6_adenine_CS"/>
</dbReference>
<dbReference type="InterPro" id="IPR019874">
    <property type="entry name" value="RF_methyltr_PrmC"/>
</dbReference>
<dbReference type="InterPro" id="IPR007848">
    <property type="entry name" value="Small_mtfrase_dom"/>
</dbReference>
<keyword evidence="2 5" id="KW-0808">Transferase</keyword>
<reference evidence="9 10" key="2">
    <citation type="submission" date="2017-06" db="EMBL/GenBank/DDBJ databases">
        <authorList>
            <person name="Kim H.J."/>
            <person name="Triplett B.A."/>
        </authorList>
    </citation>
    <scope>NUCLEOTIDE SEQUENCE [LARGE SCALE GENOMIC DNA]</scope>
    <source>
        <strain evidence="9">Kingella_eburonensis</strain>
    </source>
</reference>
<dbReference type="Pfam" id="PF05175">
    <property type="entry name" value="MTS"/>
    <property type="match status" value="1"/>
</dbReference>
<dbReference type="PANTHER" id="PTHR18895:SF74">
    <property type="entry name" value="MTRF1L RELEASE FACTOR GLUTAMINE METHYLTRANSFERASE"/>
    <property type="match status" value="1"/>
</dbReference>
<protein>
    <recommendedName>
        <fullName evidence="5">Release factor glutamine methyltransferase</fullName>
        <shortName evidence="5">RF MTase</shortName>
        <ecNumber evidence="5">2.1.1.297</ecNumber>
    </recommendedName>
    <alternativeName>
        <fullName evidence="5">N5-glutamine methyltransferase PrmC</fullName>
    </alternativeName>
    <alternativeName>
        <fullName evidence="5">Protein-(glutamine-N5) MTase PrmC</fullName>
    </alternativeName>
    <alternativeName>
        <fullName evidence="5">Protein-glutamine N-methyltransferase PrmC</fullName>
    </alternativeName>
</protein>
<dbReference type="EC" id="2.1.1.297" evidence="5"/>
<dbReference type="InterPro" id="IPR029063">
    <property type="entry name" value="SAM-dependent_MTases_sf"/>
</dbReference>
<evidence type="ECO:0000259" key="6">
    <source>
        <dbReference type="Pfam" id="PF05175"/>
    </source>
</evidence>
<feature type="binding site" evidence="5">
    <location>
        <position position="182"/>
    </location>
    <ligand>
        <name>S-adenosyl-L-methionine</name>
        <dbReference type="ChEBI" id="CHEBI:59789"/>
    </ligand>
</feature>
<name>A0A238HH11_9NEIS</name>
<dbReference type="GO" id="GO:0032259">
    <property type="term" value="P:methylation"/>
    <property type="evidence" value="ECO:0007669"/>
    <property type="project" value="UniProtKB-KW"/>
</dbReference>
<dbReference type="HAMAP" id="MF_02126">
    <property type="entry name" value="RF_methyltr_PrmC"/>
    <property type="match status" value="1"/>
</dbReference>
<comment type="catalytic activity">
    <reaction evidence="4 5">
        <text>L-glutaminyl-[peptide chain release factor] + S-adenosyl-L-methionine = N(5)-methyl-L-glutaminyl-[peptide chain release factor] + S-adenosyl-L-homocysteine + H(+)</text>
        <dbReference type="Rhea" id="RHEA:42896"/>
        <dbReference type="Rhea" id="RHEA-COMP:10271"/>
        <dbReference type="Rhea" id="RHEA-COMP:10272"/>
        <dbReference type="ChEBI" id="CHEBI:15378"/>
        <dbReference type="ChEBI" id="CHEBI:30011"/>
        <dbReference type="ChEBI" id="CHEBI:57856"/>
        <dbReference type="ChEBI" id="CHEBI:59789"/>
        <dbReference type="ChEBI" id="CHEBI:61891"/>
        <dbReference type="EC" id="2.1.1.297"/>
    </reaction>
</comment>
<comment type="similarity">
    <text evidence="5">Belongs to the protein N5-glutamine methyltransferase family. PrmC subfamily.</text>
</comment>
<dbReference type="EMBL" id="FXUV02000087">
    <property type="protein sequence ID" value="SNB84462.1"/>
    <property type="molecule type" value="Genomic_DNA"/>
</dbReference>
<feature type="domain" description="Release factor glutamine methyltransferase N-terminal" evidence="7">
    <location>
        <begin position="14"/>
        <end position="69"/>
    </location>
</feature>
<evidence type="ECO:0000256" key="5">
    <source>
        <dbReference type="HAMAP-Rule" id="MF_02126"/>
    </source>
</evidence>
<dbReference type="InterPro" id="IPR050320">
    <property type="entry name" value="N5-glutamine_MTase"/>
</dbReference>
<keyword evidence="1 5" id="KW-0489">Methyltransferase</keyword>
<dbReference type="SUPFAM" id="SSF53335">
    <property type="entry name" value="S-adenosyl-L-methionine-dependent methyltransferases"/>
    <property type="match status" value="1"/>
</dbReference>
<evidence type="ECO:0000256" key="2">
    <source>
        <dbReference type="ARBA" id="ARBA00022679"/>
    </source>
</evidence>
<gene>
    <name evidence="5 8" type="primary">prmC</name>
    <name evidence="8" type="ORF">KEBURONENSIS_00320</name>
    <name evidence="9" type="ORF">KEBURONENSIS_00638</name>
</gene>
<keyword evidence="3 5" id="KW-0949">S-adenosyl-L-methionine</keyword>
<dbReference type="Proteomes" id="UP000215450">
    <property type="component" value="Unassembled WGS sequence"/>
</dbReference>
<dbReference type="PANTHER" id="PTHR18895">
    <property type="entry name" value="HEMK METHYLTRANSFERASE"/>
    <property type="match status" value="1"/>
</dbReference>
<feature type="domain" description="Methyltransferase small" evidence="6">
    <location>
        <begin position="104"/>
        <end position="193"/>
    </location>
</feature>
<dbReference type="RefSeq" id="WP_095062863.1">
    <property type="nucleotide sequence ID" value="NZ_CP123447.1"/>
</dbReference>
<feature type="binding site" evidence="5">
    <location>
        <position position="162"/>
    </location>
    <ligand>
        <name>S-adenosyl-L-methionine</name>
        <dbReference type="ChEBI" id="CHEBI:59789"/>
    </ligand>
</feature>
<dbReference type="EMBL" id="FXUV01000030">
    <property type="protein sequence ID" value="SMQ12744.1"/>
    <property type="molecule type" value="Genomic_DNA"/>
</dbReference>
<dbReference type="STRING" id="1522312.GCA_900177895_00260"/>
<dbReference type="InterPro" id="IPR004556">
    <property type="entry name" value="HemK-like"/>
</dbReference>
<evidence type="ECO:0000256" key="1">
    <source>
        <dbReference type="ARBA" id="ARBA00022603"/>
    </source>
</evidence>
<evidence type="ECO:0000313" key="9">
    <source>
        <dbReference type="EMBL" id="SNB84462.1"/>
    </source>
</evidence>
<dbReference type="CDD" id="cd02440">
    <property type="entry name" value="AdoMet_MTases"/>
    <property type="match status" value="1"/>
</dbReference>
<dbReference type="OrthoDB" id="9800643at2"/>
<evidence type="ECO:0000256" key="3">
    <source>
        <dbReference type="ARBA" id="ARBA00022691"/>
    </source>
</evidence>